<dbReference type="GO" id="GO:0005886">
    <property type="term" value="C:plasma membrane"/>
    <property type="evidence" value="ECO:0007669"/>
    <property type="project" value="UniProtKB-SubCell"/>
</dbReference>
<evidence type="ECO:0000313" key="13">
    <source>
        <dbReference type="Proteomes" id="UP000295511"/>
    </source>
</evidence>
<feature type="transmembrane region" description="Helical" evidence="10">
    <location>
        <begin position="30"/>
        <end position="52"/>
    </location>
</feature>
<comment type="caution">
    <text evidence="12">The sequence shown here is derived from an EMBL/GenBank/DDBJ whole genome shotgun (WGS) entry which is preliminary data.</text>
</comment>
<evidence type="ECO:0000256" key="10">
    <source>
        <dbReference type="HAMAP-Rule" id="MF_00454"/>
    </source>
</evidence>
<dbReference type="HAMAP" id="MF_00454">
    <property type="entry name" value="FluC"/>
    <property type="match status" value="1"/>
</dbReference>
<dbReference type="PANTHER" id="PTHR28259">
    <property type="entry name" value="FLUORIDE EXPORT PROTEIN 1-RELATED"/>
    <property type="match status" value="1"/>
</dbReference>
<keyword evidence="4 10" id="KW-1133">Transmembrane helix</keyword>
<dbReference type="Pfam" id="PF02537">
    <property type="entry name" value="CRCB"/>
    <property type="match status" value="1"/>
</dbReference>
<evidence type="ECO:0000256" key="9">
    <source>
        <dbReference type="ARBA" id="ARBA00049940"/>
    </source>
</evidence>
<comment type="subcellular location">
    <subcellularLocation>
        <location evidence="1 10">Cell membrane</location>
        <topology evidence="1 10">Multi-pass membrane protein</topology>
    </subcellularLocation>
</comment>
<keyword evidence="6 10" id="KW-0407">Ion channel</keyword>
<keyword evidence="10" id="KW-0915">Sodium</keyword>
<feature type="binding site" evidence="10">
    <location>
        <position position="107"/>
    </location>
    <ligand>
        <name>Na(+)</name>
        <dbReference type="ChEBI" id="CHEBI:29101"/>
        <note>structural</note>
    </ligand>
</feature>
<evidence type="ECO:0000256" key="11">
    <source>
        <dbReference type="SAM" id="MobiDB-lite"/>
    </source>
</evidence>
<keyword evidence="13" id="KW-1185">Reference proteome</keyword>
<sequence>MRENGSAAATGVGAESTHAKPDRPHRPIHLHGGFILLVVAGGILGALSRYAFGLAVPPPGGWPLATLLINLSGAFALGWLLEGLARSGPDVGLRRVARLAVGSGFLGAYTTYSTLALDSVHLFSAGRSLDALWYLAASLFGGAVATTLGIWFGTFRHRAVQGRKP</sequence>
<protein>
    <recommendedName>
        <fullName evidence="10">Fluoride-specific ion channel FluC</fullName>
    </recommendedName>
</protein>
<comment type="activity regulation">
    <text evidence="10">Na(+) is not transported, but it plays an essential structural role and its presence is essential for fluoride channel function.</text>
</comment>
<evidence type="ECO:0000256" key="4">
    <source>
        <dbReference type="ARBA" id="ARBA00022989"/>
    </source>
</evidence>
<name>A0A4R5L218_9MICC</name>
<reference evidence="12 13" key="1">
    <citation type="submission" date="2019-03" db="EMBL/GenBank/DDBJ databases">
        <title>Whole genome sequence of Arthrobacter sp JH1-1.</title>
        <authorList>
            <person name="Trinh H.N."/>
        </authorList>
    </citation>
    <scope>NUCLEOTIDE SEQUENCE [LARGE SCALE GENOMIC DNA]</scope>
    <source>
        <strain evidence="12 13">JH1-1</strain>
    </source>
</reference>
<evidence type="ECO:0000256" key="2">
    <source>
        <dbReference type="ARBA" id="ARBA00022475"/>
    </source>
</evidence>
<evidence type="ECO:0000256" key="6">
    <source>
        <dbReference type="ARBA" id="ARBA00023303"/>
    </source>
</evidence>
<keyword evidence="10" id="KW-0479">Metal-binding</keyword>
<evidence type="ECO:0000256" key="1">
    <source>
        <dbReference type="ARBA" id="ARBA00004651"/>
    </source>
</evidence>
<feature type="region of interest" description="Disordered" evidence="11">
    <location>
        <begin position="1"/>
        <end position="23"/>
    </location>
</feature>
<feature type="transmembrane region" description="Helical" evidence="10">
    <location>
        <begin position="96"/>
        <end position="112"/>
    </location>
</feature>
<evidence type="ECO:0000256" key="7">
    <source>
        <dbReference type="ARBA" id="ARBA00035120"/>
    </source>
</evidence>
<feature type="binding site" evidence="10">
    <location>
        <position position="110"/>
    </location>
    <ligand>
        <name>Na(+)</name>
        <dbReference type="ChEBI" id="CHEBI:29101"/>
        <note>structural</note>
    </ligand>
</feature>
<evidence type="ECO:0000256" key="5">
    <source>
        <dbReference type="ARBA" id="ARBA00023136"/>
    </source>
</evidence>
<dbReference type="Proteomes" id="UP000295511">
    <property type="component" value="Unassembled WGS sequence"/>
</dbReference>
<gene>
    <name evidence="10" type="primary">fluC</name>
    <name evidence="10" type="synonym">crcB</name>
    <name evidence="12" type="ORF">E1809_00380</name>
</gene>
<dbReference type="RefSeq" id="WP_133202264.1">
    <property type="nucleotide sequence ID" value="NZ_SMRU01000001.1"/>
</dbReference>
<keyword evidence="3 10" id="KW-0812">Transmembrane</keyword>
<dbReference type="GO" id="GO:0062054">
    <property type="term" value="F:fluoride channel activity"/>
    <property type="evidence" value="ECO:0007669"/>
    <property type="project" value="UniProtKB-UniRule"/>
</dbReference>
<keyword evidence="10" id="KW-0406">Ion transport</keyword>
<evidence type="ECO:0000256" key="3">
    <source>
        <dbReference type="ARBA" id="ARBA00022692"/>
    </source>
</evidence>
<proteinExistence type="inferred from homology"/>
<feature type="transmembrane region" description="Helical" evidence="10">
    <location>
        <begin position="132"/>
        <end position="155"/>
    </location>
</feature>
<feature type="transmembrane region" description="Helical" evidence="10">
    <location>
        <begin position="64"/>
        <end position="84"/>
    </location>
</feature>
<comment type="similarity">
    <text evidence="7 10">Belongs to the fluoride channel Fluc/FEX (TC 1.A.43) family.</text>
</comment>
<accession>A0A4R5L218</accession>
<dbReference type="AlphaFoldDB" id="A0A4R5L218"/>
<comment type="catalytic activity">
    <reaction evidence="8">
        <text>fluoride(in) = fluoride(out)</text>
        <dbReference type="Rhea" id="RHEA:76159"/>
        <dbReference type="ChEBI" id="CHEBI:17051"/>
    </reaction>
    <physiologicalReaction direction="left-to-right" evidence="8">
        <dbReference type="Rhea" id="RHEA:76160"/>
    </physiologicalReaction>
</comment>
<keyword evidence="10" id="KW-0813">Transport</keyword>
<dbReference type="PANTHER" id="PTHR28259:SF1">
    <property type="entry name" value="FLUORIDE EXPORT PROTEIN 1-RELATED"/>
    <property type="match status" value="1"/>
</dbReference>
<organism evidence="12 13">
    <name type="scientific">Arthrobacter terricola</name>
    <dbReference type="NCBI Taxonomy" id="2547396"/>
    <lineage>
        <taxon>Bacteria</taxon>
        <taxon>Bacillati</taxon>
        <taxon>Actinomycetota</taxon>
        <taxon>Actinomycetes</taxon>
        <taxon>Micrococcales</taxon>
        <taxon>Micrococcaceae</taxon>
        <taxon>Arthrobacter</taxon>
    </lineage>
</organism>
<dbReference type="InterPro" id="IPR003691">
    <property type="entry name" value="FluC"/>
</dbReference>
<dbReference type="EMBL" id="SMRU01000001">
    <property type="protein sequence ID" value="TDG01590.1"/>
    <property type="molecule type" value="Genomic_DNA"/>
</dbReference>
<comment type="function">
    <text evidence="9 10">Fluoride-specific ion channel. Important for reducing fluoride concentration in the cell, thus reducing its toxicity.</text>
</comment>
<keyword evidence="2 10" id="KW-1003">Cell membrane</keyword>
<dbReference type="GO" id="GO:0140114">
    <property type="term" value="P:cellular detoxification of fluoride"/>
    <property type="evidence" value="ECO:0007669"/>
    <property type="project" value="UniProtKB-UniRule"/>
</dbReference>
<keyword evidence="5 10" id="KW-0472">Membrane</keyword>
<dbReference type="GO" id="GO:0046872">
    <property type="term" value="F:metal ion binding"/>
    <property type="evidence" value="ECO:0007669"/>
    <property type="project" value="UniProtKB-KW"/>
</dbReference>
<dbReference type="OrthoDB" id="4408652at2"/>
<evidence type="ECO:0000313" key="12">
    <source>
        <dbReference type="EMBL" id="TDG01590.1"/>
    </source>
</evidence>
<evidence type="ECO:0000256" key="8">
    <source>
        <dbReference type="ARBA" id="ARBA00035585"/>
    </source>
</evidence>